<dbReference type="EMBL" id="GBXM01041544">
    <property type="protein sequence ID" value="JAH67033.1"/>
    <property type="molecule type" value="Transcribed_RNA"/>
</dbReference>
<sequence length="35" mass="4413">MTTLHICLNNRLHRVFWVYERHIVNKKHDYYCCCC</sequence>
<organism evidence="1">
    <name type="scientific">Anguilla anguilla</name>
    <name type="common">European freshwater eel</name>
    <name type="synonym">Muraena anguilla</name>
    <dbReference type="NCBI Taxonomy" id="7936"/>
    <lineage>
        <taxon>Eukaryota</taxon>
        <taxon>Metazoa</taxon>
        <taxon>Chordata</taxon>
        <taxon>Craniata</taxon>
        <taxon>Vertebrata</taxon>
        <taxon>Euteleostomi</taxon>
        <taxon>Actinopterygii</taxon>
        <taxon>Neopterygii</taxon>
        <taxon>Teleostei</taxon>
        <taxon>Anguilliformes</taxon>
        <taxon>Anguillidae</taxon>
        <taxon>Anguilla</taxon>
    </lineage>
</organism>
<proteinExistence type="predicted"/>
<dbReference type="AlphaFoldDB" id="A0A0E9UPY4"/>
<accession>A0A0E9UPY4</accession>
<name>A0A0E9UPY4_ANGAN</name>
<protein>
    <submittedName>
        <fullName evidence="1">Uncharacterized protein</fullName>
    </submittedName>
</protein>
<reference evidence="1" key="2">
    <citation type="journal article" date="2015" name="Fish Shellfish Immunol.">
        <title>Early steps in the European eel (Anguilla anguilla)-Vibrio vulnificus interaction in the gills: Role of the RtxA13 toxin.</title>
        <authorList>
            <person name="Callol A."/>
            <person name="Pajuelo D."/>
            <person name="Ebbesson L."/>
            <person name="Teles M."/>
            <person name="MacKenzie S."/>
            <person name="Amaro C."/>
        </authorList>
    </citation>
    <scope>NUCLEOTIDE SEQUENCE</scope>
</reference>
<evidence type="ECO:0000313" key="1">
    <source>
        <dbReference type="EMBL" id="JAH67033.1"/>
    </source>
</evidence>
<reference evidence="1" key="1">
    <citation type="submission" date="2014-11" db="EMBL/GenBank/DDBJ databases">
        <authorList>
            <person name="Amaro Gonzalez C."/>
        </authorList>
    </citation>
    <scope>NUCLEOTIDE SEQUENCE</scope>
</reference>